<accession>A0A365QGI3</accession>
<evidence type="ECO:0000313" key="1">
    <source>
        <dbReference type="EMBL" id="RBB31837.1"/>
    </source>
</evidence>
<reference evidence="1 2" key="1">
    <citation type="submission" date="2018-06" db="EMBL/GenBank/DDBJ databases">
        <title>Draft genome sequence of Burkholderia reimsis strain BE51 isolated from a French agricultural soil.</title>
        <authorList>
            <person name="Esmaeel Q."/>
        </authorList>
    </citation>
    <scope>NUCLEOTIDE SEQUENCE [LARGE SCALE GENOMIC DNA]</scope>
    <source>
        <strain evidence="1 2">BE51</strain>
    </source>
</reference>
<dbReference type="RefSeq" id="WP_113048029.1">
    <property type="nucleotide sequence ID" value="NZ_QMFZ01000074.1"/>
</dbReference>
<dbReference type="Pfam" id="PF14085">
    <property type="entry name" value="DUF4265"/>
    <property type="match status" value="1"/>
</dbReference>
<dbReference type="EMBL" id="QMFZ01000074">
    <property type="protein sequence ID" value="RBB31837.1"/>
    <property type="molecule type" value="Genomic_DNA"/>
</dbReference>
<dbReference type="Proteomes" id="UP000252458">
    <property type="component" value="Unassembled WGS sequence"/>
</dbReference>
<comment type="caution">
    <text evidence="1">The sequence shown here is derived from an EMBL/GenBank/DDBJ whole genome shotgun (WGS) entry which is preliminary data.</text>
</comment>
<dbReference type="AlphaFoldDB" id="A0A365QGI3"/>
<organism evidence="1 2">
    <name type="scientific">Burkholderia reimsis</name>
    <dbReference type="NCBI Taxonomy" id="2234132"/>
    <lineage>
        <taxon>Bacteria</taxon>
        <taxon>Pseudomonadati</taxon>
        <taxon>Pseudomonadota</taxon>
        <taxon>Betaproteobacteria</taxon>
        <taxon>Burkholderiales</taxon>
        <taxon>Burkholderiaceae</taxon>
        <taxon>Burkholderia</taxon>
    </lineage>
</organism>
<proteinExistence type="predicted"/>
<gene>
    <name evidence="1" type="ORF">DPV79_40220</name>
</gene>
<evidence type="ECO:0008006" key="3">
    <source>
        <dbReference type="Google" id="ProtNLM"/>
    </source>
</evidence>
<dbReference type="InterPro" id="IPR025361">
    <property type="entry name" value="DUF4265"/>
</dbReference>
<name>A0A365QGI3_9BURK</name>
<protein>
    <recommendedName>
        <fullName evidence="3">DUF4265 domain-containing protein</fullName>
    </recommendedName>
</protein>
<keyword evidence="2" id="KW-1185">Reference proteome</keyword>
<sequence>MDAEKERCLVNVYAGHNDAGPVYEELPALSIGDGSYELLSSPGLALNLAKGDLIRIADTDRPATVLRRGGNFCVQIYADEIPRGEVERLEREVGQELAGSLDGVNGGNLALSVPSTNGIEAINRFFDEFKERTGIEWYYANVYKNFEDPSDETLLDWWLKR</sequence>
<evidence type="ECO:0000313" key="2">
    <source>
        <dbReference type="Proteomes" id="UP000252458"/>
    </source>
</evidence>